<sequence length="83" mass="9326">MATNVGGAPDQPQSEHVTDQVSENQNKEQGEKKKRMKERSEVWEHFIKEDLASGRQAICKYCGMSYKCGAKKNGTSVLWAHIS</sequence>
<reference evidence="7" key="2">
    <citation type="submission" date="2021-03" db="UniProtKB">
        <authorList>
            <consortium name="EnsemblPlants"/>
        </authorList>
    </citation>
    <scope>IDENTIFICATION</scope>
</reference>
<organism evidence="7 8">
    <name type="scientific">Chenopodium quinoa</name>
    <name type="common">Quinoa</name>
    <dbReference type="NCBI Taxonomy" id="63459"/>
    <lineage>
        <taxon>Eukaryota</taxon>
        <taxon>Viridiplantae</taxon>
        <taxon>Streptophyta</taxon>
        <taxon>Embryophyta</taxon>
        <taxon>Tracheophyta</taxon>
        <taxon>Spermatophyta</taxon>
        <taxon>Magnoliopsida</taxon>
        <taxon>eudicotyledons</taxon>
        <taxon>Gunneridae</taxon>
        <taxon>Pentapetalae</taxon>
        <taxon>Caryophyllales</taxon>
        <taxon>Chenopodiaceae</taxon>
        <taxon>Chenopodioideae</taxon>
        <taxon>Atripliceae</taxon>
        <taxon>Chenopodium</taxon>
    </lineage>
</organism>
<dbReference type="PANTHER" id="PTHR34396">
    <property type="entry name" value="OS03G0264950 PROTEIN-RELATED"/>
    <property type="match status" value="1"/>
</dbReference>
<dbReference type="GO" id="GO:0006357">
    <property type="term" value="P:regulation of transcription by RNA polymerase II"/>
    <property type="evidence" value="ECO:0007669"/>
    <property type="project" value="TreeGrafter"/>
</dbReference>
<dbReference type="AlphaFoldDB" id="A0A803MF93"/>
<protein>
    <recommendedName>
        <fullName evidence="6">BED-type domain-containing protein</fullName>
    </recommendedName>
</protein>
<dbReference type="Proteomes" id="UP000596660">
    <property type="component" value="Unplaced"/>
</dbReference>
<name>A0A803MF93_CHEQI</name>
<dbReference type="Gramene" id="AUR62028311-RA">
    <property type="protein sequence ID" value="AUR62028311-RA:cds"/>
    <property type="gene ID" value="AUR62028311"/>
</dbReference>
<dbReference type="PROSITE" id="PS50808">
    <property type="entry name" value="ZF_BED"/>
    <property type="match status" value="1"/>
</dbReference>
<evidence type="ECO:0000313" key="7">
    <source>
        <dbReference type="EnsemblPlants" id="AUR62028311-RA:cds"/>
    </source>
</evidence>
<evidence type="ECO:0000256" key="3">
    <source>
        <dbReference type="ARBA" id="ARBA00022833"/>
    </source>
</evidence>
<keyword evidence="3" id="KW-0862">Zinc</keyword>
<evidence type="ECO:0000313" key="8">
    <source>
        <dbReference type="Proteomes" id="UP000596660"/>
    </source>
</evidence>
<evidence type="ECO:0000259" key="6">
    <source>
        <dbReference type="PROSITE" id="PS50808"/>
    </source>
</evidence>
<keyword evidence="8" id="KW-1185">Reference proteome</keyword>
<proteinExistence type="predicted"/>
<dbReference type="SUPFAM" id="SSF57667">
    <property type="entry name" value="beta-beta-alpha zinc fingers"/>
    <property type="match status" value="1"/>
</dbReference>
<keyword evidence="1" id="KW-0479">Metal-binding</keyword>
<reference evidence="7" key="1">
    <citation type="journal article" date="2017" name="Nature">
        <title>The genome of Chenopodium quinoa.</title>
        <authorList>
            <person name="Jarvis D.E."/>
            <person name="Ho Y.S."/>
            <person name="Lightfoot D.J."/>
            <person name="Schmoeckel S.M."/>
            <person name="Li B."/>
            <person name="Borm T.J.A."/>
            <person name="Ohyanagi H."/>
            <person name="Mineta K."/>
            <person name="Michell C.T."/>
            <person name="Saber N."/>
            <person name="Kharbatia N.M."/>
            <person name="Rupper R.R."/>
            <person name="Sharp A.R."/>
            <person name="Dally N."/>
            <person name="Boughton B.A."/>
            <person name="Woo Y.H."/>
            <person name="Gao G."/>
            <person name="Schijlen E.G.W.M."/>
            <person name="Guo X."/>
            <person name="Momin A.A."/>
            <person name="Negrao S."/>
            <person name="Al-Babili S."/>
            <person name="Gehring C."/>
            <person name="Roessner U."/>
            <person name="Jung C."/>
            <person name="Murphy K."/>
            <person name="Arold S.T."/>
            <person name="Gojobori T."/>
            <person name="van der Linden C.G."/>
            <person name="van Loo E.N."/>
            <person name="Jellen E.N."/>
            <person name="Maughan P.J."/>
            <person name="Tester M."/>
        </authorList>
    </citation>
    <scope>NUCLEOTIDE SEQUENCE [LARGE SCALE GENOMIC DNA]</scope>
    <source>
        <strain evidence="7">cv. PI 614886</strain>
    </source>
</reference>
<evidence type="ECO:0000256" key="2">
    <source>
        <dbReference type="ARBA" id="ARBA00022771"/>
    </source>
</evidence>
<evidence type="ECO:0000256" key="5">
    <source>
        <dbReference type="SAM" id="MobiDB-lite"/>
    </source>
</evidence>
<feature type="region of interest" description="Disordered" evidence="5">
    <location>
        <begin position="1"/>
        <end position="38"/>
    </location>
</feature>
<dbReference type="InterPro" id="IPR003656">
    <property type="entry name" value="Znf_BED"/>
</dbReference>
<dbReference type="Pfam" id="PF02892">
    <property type="entry name" value="zf-BED"/>
    <property type="match status" value="1"/>
</dbReference>
<dbReference type="InterPro" id="IPR036236">
    <property type="entry name" value="Znf_C2H2_sf"/>
</dbReference>
<dbReference type="SMART" id="SM00614">
    <property type="entry name" value="ZnF_BED"/>
    <property type="match status" value="1"/>
</dbReference>
<evidence type="ECO:0000256" key="4">
    <source>
        <dbReference type="PROSITE-ProRule" id="PRU00027"/>
    </source>
</evidence>
<evidence type="ECO:0000256" key="1">
    <source>
        <dbReference type="ARBA" id="ARBA00022723"/>
    </source>
</evidence>
<dbReference type="InterPro" id="IPR053031">
    <property type="entry name" value="Cuticle_assoc_protein"/>
</dbReference>
<dbReference type="EnsemblPlants" id="AUR62028311-RA">
    <property type="protein sequence ID" value="AUR62028311-RA:cds"/>
    <property type="gene ID" value="AUR62028311"/>
</dbReference>
<dbReference type="GO" id="GO:0008270">
    <property type="term" value="F:zinc ion binding"/>
    <property type="evidence" value="ECO:0007669"/>
    <property type="project" value="UniProtKB-KW"/>
</dbReference>
<feature type="domain" description="BED-type" evidence="6">
    <location>
        <begin position="37"/>
        <end position="83"/>
    </location>
</feature>
<dbReference type="PANTHER" id="PTHR34396:SF25">
    <property type="entry name" value="BOUNDARY ELEMENT ASSOCIATED FACTOR"/>
    <property type="match status" value="1"/>
</dbReference>
<feature type="compositionally biased region" description="Polar residues" evidence="5">
    <location>
        <begin position="11"/>
        <end position="22"/>
    </location>
</feature>
<accession>A0A803MF93</accession>
<keyword evidence="2 4" id="KW-0863">Zinc-finger</keyword>
<dbReference type="GO" id="GO:0005634">
    <property type="term" value="C:nucleus"/>
    <property type="evidence" value="ECO:0007669"/>
    <property type="project" value="TreeGrafter"/>
</dbReference>
<dbReference type="GO" id="GO:1990837">
    <property type="term" value="F:sequence-specific double-stranded DNA binding"/>
    <property type="evidence" value="ECO:0007669"/>
    <property type="project" value="TreeGrafter"/>
</dbReference>